<dbReference type="InterPro" id="IPR000159">
    <property type="entry name" value="RA_dom"/>
</dbReference>
<dbReference type="GO" id="GO:0015074">
    <property type="term" value="P:DNA integration"/>
    <property type="evidence" value="ECO:0007669"/>
    <property type="project" value="InterPro"/>
</dbReference>
<dbReference type="InterPro" id="IPR008737">
    <property type="entry name" value="DUF1758"/>
</dbReference>
<dbReference type="InterPro" id="IPR009878">
    <property type="entry name" value="Phlebovirus_G2_fusion"/>
</dbReference>
<feature type="compositionally biased region" description="Polar residues" evidence="1">
    <location>
        <begin position="594"/>
        <end position="606"/>
    </location>
</feature>
<evidence type="ECO:0000313" key="5">
    <source>
        <dbReference type="Proteomes" id="UP000054495"/>
    </source>
</evidence>
<dbReference type="Pfam" id="PF05380">
    <property type="entry name" value="Peptidase_A17"/>
    <property type="match status" value="1"/>
</dbReference>
<organism evidence="4 5">
    <name type="scientific">Ancylostoma ceylanicum</name>
    <dbReference type="NCBI Taxonomy" id="53326"/>
    <lineage>
        <taxon>Eukaryota</taxon>
        <taxon>Metazoa</taxon>
        <taxon>Ecdysozoa</taxon>
        <taxon>Nematoda</taxon>
        <taxon>Chromadorea</taxon>
        <taxon>Rhabditida</taxon>
        <taxon>Rhabditina</taxon>
        <taxon>Rhabditomorpha</taxon>
        <taxon>Strongyloidea</taxon>
        <taxon>Ancylostomatidae</taxon>
        <taxon>Ancylostomatinae</taxon>
        <taxon>Ancylostoma</taxon>
    </lineage>
</organism>
<feature type="compositionally biased region" description="Basic and acidic residues" evidence="1">
    <location>
        <begin position="146"/>
        <end position="161"/>
    </location>
</feature>
<feature type="compositionally biased region" description="Polar residues" evidence="1">
    <location>
        <begin position="520"/>
        <end position="542"/>
    </location>
</feature>
<feature type="region of interest" description="Disordered" evidence="1">
    <location>
        <begin position="427"/>
        <end position="449"/>
    </location>
</feature>
<dbReference type="InterPro" id="IPR012337">
    <property type="entry name" value="RNaseH-like_sf"/>
</dbReference>
<dbReference type="Pfam" id="PF05585">
    <property type="entry name" value="DUF1758"/>
    <property type="match status" value="1"/>
</dbReference>
<dbReference type="Gene3D" id="3.30.420.10">
    <property type="entry name" value="Ribonuclease H-like superfamily/Ribonuclease H"/>
    <property type="match status" value="1"/>
</dbReference>
<evidence type="ECO:0000256" key="1">
    <source>
        <dbReference type="SAM" id="MobiDB-lite"/>
    </source>
</evidence>
<dbReference type="Pfam" id="PF18701">
    <property type="entry name" value="DUF5641"/>
    <property type="match status" value="1"/>
</dbReference>
<dbReference type="EMBL" id="KE124921">
    <property type="protein sequence ID" value="EPB74949.1"/>
    <property type="molecule type" value="Genomic_DNA"/>
</dbReference>
<evidence type="ECO:0000259" key="2">
    <source>
        <dbReference type="PROSITE" id="PS50200"/>
    </source>
</evidence>
<dbReference type="Proteomes" id="UP000054495">
    <property type="component" value="Unassembled WGS sequence"/>
</dbReference>
<dbReference type="SUPFAM" id="SSF53098">
    <property type="entry name" value="Ribonuclease H-like"/>
    <property type="match status" value="1"/>
</dbReference>
<feature type="compositionally biased region" description="Low complexity" evidence="1">
    <location>
        <begin position="1739"/>
        <end position="1755"/>
    </location>
</feature>
<dbReference type="Gene3D" id="2.60.40.3770">
    <property type="match status" value="1"/>
</dbReference>
<evidence type="ECO:0000259" key="3">
    <source>
        <dbReference type="PROSITE" id="PS50994"/>
    </source>
</evidence>
<feature type="domain" description="Ras-associating" evidence="2">
    <location>
        <begin position="2701"/>
        <end position="2767"/>
    </location>
</feature>
<dbReference type="GO" id="GO:0007165">
    <property type="term" value="P:signal transduction"/>
    <property type="evidence" value="ECO:0007669"/>
    <property type="project" value="InterPro"/>
</dbReference>
<dbReference type="PANTHER" id="PTHR47331">
    <property type="entry name" value="PHD-TYPE DOMAIN-CONTAINING PROTEIN"/>
    <property type="match status" value="1"/>
</dbReference>
<accession>A0A0D6LSV8</accession>
<dbReference type="InterPro" id="IPR005312">
    <property type="entry name" value="DUF1759"/>
</dbReference>
<name>A0A0D6LSV8_9BILA</name>
<dbReference type="InterPro" id="IPR040676">
    <property type="entry name" value="DUF5641"/>
</dbReference>
<keyword evidence="5" id="KW-1185">Reference proteome</keyword>
<feature type="region of interest" description="Disordered" evidence="1">
    <location>
        <begin position="1739"/>
        <end position="1758"/>
    </location>
</feature>
<feature type="compositionally biased region" description="Low complexity" evidence="1">
    <location>
        <begin position="167"/>
        <end position="177"/>
    </location>
</feature>
<proteinExistence type="predicted"/>
<gene>
    <name evidence="4" type="ORF">ANCCEY_05966</name>
</gene>
<dbReference type="GO" id="GO:0003676">
    <property type="term" value="F:nucleic acid binding"/>
    <property type="evidence" value="ECO:0007669"/>
    <property type="project" value="InterPro"/>
</dbReference>
<feature type="region of interest" description="Disordered" evidence="1">
    <location>
        <begin position="520"/>
        <end position="615"/>
    </location>
</feature>
<dbReference type="InterPro" id="IPR008042">
    <property type="entry name" value="Retrotrans_Pao"/>
</dbReference>
<dbReference type="PROSITE" id="PS50994">
    <property type="entry name" value="INTEGRASE"/>
    <property type="match status" value="1"/>
</dbReference>
<protein>
    <submittedName>
        <fullName evidence="4">Pao retrotransposon peptidase</fullName>
    </submittedName>
</protein>
<sequence>MSAQLRRKIGIARKQLTRAVNLCEEDLKDDLPGFLQTATNDDLLDYAELQDTHHESLSTKLRKLEDLNNEWIALMAKDSSEVATFHEFISKYGDYRDDIEKAIKALQRMDSSEALIQEELEKRGIAHAFNTYSTQHSQNDGNFPHEGNKEHVTSAPPHREGLPPLPTSTQPPLLPSSAYFHPTLPNSFNQPLPSTNHPLPALSTTRPNTYPSTFQQETQNLNYFDASLLTRLDLPSFSGNLLEFPEFWARYHALIHCKTTLSGATKFSLLKSCLRGRALHTIDGLPVTDDNYAIAIDILLTTYDNPSTLRHLIYTQLSSLPQCDPDGKQLQDLYLRMLRLVRQYTAITPYSPEFALGALLYNKLPRFVRARIYDMTGGQKNLTPSELITLLEEIVRKESTLRQMDASTTSHQTSYHVSEKAGRHLRPIHNQQEEYQSRSTTPQGRPTPRCPFCNRMSHNAMQCRIVQTPEDRRKFAKTSRMCLKCLQQGHRTITCTRPPCHKCRYHHHPALCFKIVSTTDSSLTNRRPQRPSIQYSRQQGQEHVTPHVRPRSRSRDNANERSQTRHPTQTSHHVHFSDGTSEENKQAIAGEMQEPSSSYAAVNSNDTNHDDNHPGNSILLMCTKVTLMNPEDNSKKLQTVAFLDSGSSHSYITTDIATQLELRETKSENITLHTFGTRHPTTLSSQLHTLQVLLEDQTPYTVSAQSLPILTQALKIPAVTQNQIATTAQDADIPTTSSTPGILIGMDHFWNLVLSPSFYSVVLPNGYHLLNTRLGKVISGKKLTTRTINSAINEIADHPMSKTHLDEMVERFWKCESLGIGDEATRSDDIACLDFFNSTTRYDEAEQRYYTRLPFKHEQSSIPDNFDHSLACLRSNWKTLSKKPEYLDKYDNIIQDQLQRGIIGKPPSSQSSEPGTFLSHHAVINESKKQTKIRLVYNGSARSYEQTKTETTTKILGLTWNIPTDTIIIRLPFLQAQMDHPTKRSVLKVVASIYDPLGFIAPLTVVAKIFLQSLWKDQMQWDELLSEDKRNNWLLITSTWTQPYLEIPRRILPSVLDSNSIEIHIFTDASRNAYCAVAYLRIETSQHVETALLMARTRLAPLHGTVTIPRLELSGLTLGSALMNHLTKELKITINGSYIWSDSKTALQWTKTTSNLPVFVQNRIKAIRKNAPDTTLRYVPTTLNPADSGSRGSTIQELNFNHLWWYGPTFLRSSKSEWPEDVSESSTTPIVAHSATNTTTRNGDSPIIDNLMTLPTWSSLLRVMSMIIMFINNTRIAIAKRKGTQAHRLNCTQTATITLFRQAQLYNPITPEQKTNLRAYYDTETRLWRSRGRTSNSSLSFDTNNPVILPRHSWITTLYILHVHTKHNHIGTSQTLTTLRQLVWIPQGRAEVQRVIKKFCFYCRREKAAPFHLPPFPDHPKERVTKPAYPFCNTAVDYLGPFNVENHPSTTKVWIALFTCLNTRAICVDIASSLSAICFLQILRRFIATNGTPKWLLSDNAPAFVTVSNVMPSPIKRDEQDVIDYCAAHNIRFKFVAALAPWQGGVYERMIGVFKTSFKAAVKNRTLDFDEFNTLMKECEAIVNSRPLTYVYSDIDSGFPLRPIDFLRPHSIIGSPRLTTEEDDDDDWKPTETPQDLLQKQWNSTISLLNRFWQRWQEEYLTSLRENFQHEHRQPHHTSSESPFDDQIVLVHDSSRPRGQWKLGRIMSHSDHSATIKLPNGHTITRPLSLLYPLEIPPSKAAKSSTSDASQTQTAENSRNIQLEATRRVRTHPMMTRSRTRQLPMTILAIVCIISFASADFAAHNPPDTKCDKYKLSPRHIIHSDQCAHEGIVIATTKPSSSAMERIFCWFHVSCPLGHIRVSLPFQPNNGYCGDICKCPEWTNTCSHYDGKLTTTSSLPNLPITISDYRPTQVCSFNPSSLCSSERRLGAFYQIQLYDDSLVIVPELHLKTAEFFSKDDFTCFNIQGHKLATTPNPSETTGTPAYCRRYPCISPQYANTFCAYSTPVTIYHHNNDTIIIKAWGTTTRTYYPPLESSQTPSLSSYIIPRCTVGGILIDTTEQFDMVETCSSFACVYISNYSSNSKILLPSSIVIFQYTVKLTAWREGKQVFQRTQTCEGKPICEILDCFICWEHIFNPHCWTTTEIVITIASSLLLIITCRLISPALLCAWWLLKKLIQTAKKCLVKMFTCGRRSGTHTLPSFPSYRRPSRRTRKVSSLILLVYITAIQPTNQCSHIVATSSTSQYCESNSTDEQCYFDQATTLQLQPIGQDVSLLLRNSKNEPAGTISIRVQDIAYTCRQKTEYYTRDHKFYTESHHQCWNSLSCKGETCKGVTTSTNIAEFSSYAKKHPGFTYCSPSCKCLWCDWCFWCKETCLFYKVYAYPESKTTYRVFTCPAWSVTVAGTIVLETSKLREKHDFVLHPARPHTWNKIELTLTATTVPNLPILSSYFLTDGEVVSKVEQSPAGQLIPHSVGQLQCTSENSARTFSSCTFSATACTCTPRVYEATCNCPEGNIRRYIDNSQLQLPLAAKDVVILQRGADIQAKTTSGSSTSVQVSMRGLTILTKRLNNECQIDIGSLTGCFSCIQGARLQASCTSSLAEETAEIRCGNQTQLAMCSPHGKISELVFHFTSSSINMNCSVICPAGQSTITIQGSLDYVNNALFQAPIQQVDTHRATSSGFSLDTMSHALSTILSPIANVVELVLEQLAKIQSPPTHLEMNAVDVDNFCLVAVVGARERRLKDDFAVTRLQSPWNKGRLFVRRRSALLAAVEYGNEAAV</sequence>
<dbReference type="InterPro" id="IPR001584">
    <property type="entry name" value="Integrase_cat-core"/>
</dbReference>
<dbReference type="Pfam" id="PF07245">
    <property type="entry name" value="Phlebovirus_G2"/>
    <property type="match status" value="1"/>
</dbReference>
<dbReference type="PROSITE" id="PS50200">
    <property type="entry name" value="RA"/>
    <property type="match status" value="1"/>
</dbReference>
<dbReference type="InterPro" id="IPR036397">
    <property type="entry name" value="RNaseH_sf"/>
</dbReference>
<evidence type="ECO:0000313" key="4">
    <source>
        <dbReference type="EMBL" id="EPB74949.1"/>
    </source>
</evidence>
<feature type="compositionally biased region" description="Basic and acidic residues" evidence="1">
    <location>
        <begin position="553"/>
        <end position="563"/>
    </location>
</feature>
<feature type="domain" description="Integrase catalytic" evidence="3">
    <location>
        <begin position="1426"/>
        <end position="1611"/>
    </location>
</feature>
<feature type="region of interest" description="Disordered" evidence="1">
    <location>
        <begin position="134"/>
        <end position="180"/>
    </location>
</feature>
<dbReference type="Gene3D" id="2.60.98.50">
    <property type="match status" value="1"/>
</dbReference>
<reference evidence="4 5" key="1">
    <citation type="submission" date="2013-05" db="EMBL/GenBank/DDBJ databases">
        <title>Draft genome of the parasitic nematode Anyclostoma ceylanicum.</title>
        <authorList>
            <person name="Mitreva M."/>
        </authorList>
    </citation>
    <scope>NUCLEOTIDE SEQUENCE [LARGE SCALE GENOMIC DNA]</scope>
</reference>
<dbReference type="Pfam" id="PF03564">
    <property type="entry name" value="DUF1759"/>
    <property type="match status" value="1"/>
</dbReference>